<dbReference type="AlphaFoldDB" id="A0A315ZBT9"/>
<accession>A0A315ZBT9</accession>
<organism evidence="3 4">
    <name type="scientific">Sediminitomix flava</name>
    <dbReference type="NCBI Taxonomy" id="379075"/>
    <lineage>
        <taxon>Bacteria</taxon>
        <taxon>Pseudomonadati</taxon>
        <taxon>Bacteroidota</taxon>
        <taxon>Cytophagia</taxon>
        <taxon>Cytophagales</taxon>
        <taxon>Flammeovirgaceae</taxon>
        <taxon>Sediminitomix</taxon>
    </lineage>
</organism>
<dbReference type="Pfam" id="PF13280">
    <property type="entry name" value="WYL"/>
    <property type="match status" value="1"/>
</dbReference>
<keyword evidence="3" id="KW-0238">DNA-binding</keyword>
<feature type="domain" description="WYL" evidence="1">
    <location>
        <begin position="156"/>
        <end position="222"/>
    </location>
</feature>
<keyword evidence="4" id="KW-1185">Reference proteome</keyword>
<evidence type="ECO:0000259" key="1">
    <source>
        <dbReference type="Pfam" id="PF13280"/>
    </source>
</evidence>
<dbReference type="GO" id="GO:0003677">
    <property type="term" value="F:DNA binding"/>
    <property type="evidence" value="ECO:0007669"/>
    <property type="project" value="UniProtKB-KW"/>
</dbReference>
<reference evidence="3 4" key="1">
    <citation type="submission" date="2018-03" db="EMBL/GenBank/DDBJ databases">
        <title>Genomic Encyclopedia of Archaeal and Bacterial Type Strains, Phase II (KMG-II): from individual species to whole genera.</title>
        <authorList>
            <person name="Goeker M."/>
        </authorList>
    </citation>
    <scope>NUCLEOTIDE SEQUENCE [LARGE SCALE GENOMIC DNA]</scope>
    <source>
        <strain evidence="3 4">DSM 28229</strain>
    </source>
</reference>
<dbReference type="InterPro" id="IPR026881">
    <property type="entry name" value="WYL_dom"/>
</dbReference>
<dbReference type="PANTHER" id="PTHR34580:SF9">
    <property type="entry name" value="SLL5097 PROTEIN"/>
    <property type="match status" value="1"/>
</dbReference>
<gene>
    <name evidence="3" type="ORF">BC781_103424</name>
</gene>
<dbReference type="RefSeq" id="WP_109618893.1">
    <property type="nucleotide sequence ID" value="NZ_QGDO01000003.1"/>
</dbReference>
<evidence type="ECO:0000259" key="2">
    <source>
        <dbReference type="Pfam" id="PF25583"/>
    </source>
</evidence>
<comment type="caution">
    <text evidence="3">The sequence shown here is derived from an EMBL/GenBank/DDBJ whole genome shotgun (WGS) entry which is preliminary data.</text>
</comment>
<dbReference type="PANTHER" id="PTHR34580">
    <property type="match status" value="1"/>
</dbReference>
<dbReference type="Proteomes" id="UP000245535">
    <property type="component" value="Unassembled WGS sequence"/>
</dbReference>
<dbReference type="PROSITE" id="PS52050">
    <property type="entry name" value="WYL"/>
    <property type="match status" value="1"/>
</dbReference>
<name>A0A315ZBT9_SEDFL</name>
<dbReference type="EMBL" id="QGDO01000003">
    <property type="protein sequence ID" value="PWJ42174.1"/>
    <property type="molecule type" value="Genomic_DNA"/>
</dbReference>
<dbReference type="Pfam" id="PF25583">
    <property type="entry name" value="WCX"/>
    <property type="match status" value="1"/>
</dbReference>
<sequence length="539" mass="62862">MPVNRNALIRYKTIDQCLQNNFRKWTLEDLIEACSEALYEYEGIDKGISKRTIQSDIQMMRSDKLGYNAPIIVKEKKYYQYEDANYSITNIPISQQDLGKLLEAIEFMKQFQGFSHFRELDGMVQKLEDHIYSQKNQTASVIDFEKNENLKGLKWLDPLYKAITQKRTITLNYQSFKSRYPKDFHMSPYLLKEFRNRWFIIGKLGGNKGIFNLALDRILDIKASEQPYTESPDFDPQSYFKDTIGVTVNPNQKGEDVRLFVTQKHAPYVLTKPFHASQKLEEQNQFGIIISLKVQHNFELEKDILGFGDGVKVISPKRLRENIRFRMKTAMSAYDNDINEKIMVNLYRKMSYRGGALLPPIYTETERNKILNQISNHIEYKNELSKELQIDIFNQNLTNISAHILGTKTLTDAFYFELEKGQIIPWNQNFSTEIKTHIPFHSLMKKIECDDSTVQTLGLLICFHQYYDTFTGLNVFHRSHLNKLSPKEIELISSNTLAHQVDLSAMSAFVFQKGLLTKLVCPPNFKSAKFIYLEWKAID</sequence>
<proteinExistence type="predicted"/>
<evidence type="ECO:0000313" key="3">
    <source>
        <dbReference type="EMBL" id="PWJ42174.1"/>
    </source>
</evidence>
<protein>
    <submittedName>
        <fullName evidence="3">Putative DNA-binding transcriptional regulator YafY</fullName>
    </submittedName>
</protein>
<feature type="domain" description="WCX" evidence="2">
    <location>
        <begin position="255"/>
        <end position="330"/>
    </location>
</feature>
<evidence type="ECO:0000313" key="4">
    <source>
        <dbReference type="Proteomes" id="UP000245535"/>
    </source>
</evidence>
<dbReference type="InterPro" id="IPR051534">
    <property type="entry name" value="CBASS_pafABC_assoc_protein"/>
</dbReference>
<dbReference type="OrthoDB" id="43316at2"/>
<dbReference type="InterPro" id="IPR057727">
    <property type="entry name" value="WCX_dom"/>
</dbReference>